<evidence type="ECO:0000259" key="1">
    <source>
        <dbReference type="Pfam" id="PF09818"/>
    </source>
</evidence>
<dbReference type="InterPro" id="IPR046834">
    <property type="entry name" value="ABC_ATPase_C"/>
</dbReference>
<evidence type="ECO:0000313" key="4">
    <source>
        <dbReference type="Proteomes" id="UP000002063"/>
    </source>
</evidence>
<dbReference type="AlphaFoldDB" id="C9RG29"/>
<dbReference type="Pfam" id="PF09818">
    <property type="entry name" value="ABC_ATPase"/>
    <property type="match status" value="1"/>
</dbReference>
<dbReference type="STRING" id="579137.Metvu_0672"/>
<name>C9RG29_METVM</name>
<gene>
    <name evidence="3" type="ordered locus">Metvu_0672</name>
</gene>
<dbReference type="Pfam" id="PF20446">
    <property type="entry name" value="ABC_N"/>
    <property type="match status" value="1"/>
</dbReference>
<reference evidence="3" key="1">
    <citation type="submission" date="2009-10" db="EMBL/GenBank/DDBJ databases">
        <title>Complete sequence of chromosome of Methanocaldococcus vulcanius M7.</title>
        <authorList>
            <consortium name="US DOE Joint Genome Institute"/>
            <person name="Lucas S."/>
            <person name="Copeland A."/>
            <person name="Lapidus A."/>
            <person name="Glavina del Rio T."/>
            <person name="Dalin E."/>
            <person name="Tice H."/>
            <person name="Bruce D."/>
            <person name="Goodwin L."/>
            <person name="Pitluck S."/>
            <person name="Lcollab F.I."/>
            <person name="Brettin T."/>
            <person name="Detter J.C."/>
            <person name="Han C."/>
            <person name="Tapia R."/>
            <person name="Kuske C.R."/>
            <person name="Schmutz J."/>
            <person name="Larimer F."/>
            <person name="Land M."/>
            <person name="Hauser L."/>
            <person name="Kyrpides N."/>
            <person name="Ovchinikova G."/>
            <person name="Sieprawska-Lupa M."/>
            <person name="Whitman W.B."/>
            <person name="Woyke T."/>
        </authorList>
    </citation>
    <scope>NUCLEOTIDE SEQUENCE [LARGE SCALE GENOMIC DNA]</scope>
    <source>
        <strain evidence="3">M7</strain>
    </source>
</reference>
<protein>
    <submittedName>
        <fullName evidence="3">ABC transporter, ATPase, predicted</fullName>
    </submittedName>
</protein>
<sequence>MLIDEIIKILQNKNKFLNTALLTKSNKNKVYYAVKQPDGNIKVVLPFFFQNEKFLKLKEYSDGIEGATQRVIEEIKKEMIKKKRFLPLAGYFGRIYKALYEPLTVVNCDLNIGYDLWKVDKYNYIKEDKIYLMLRMIFKEKEPSEIVSKINELCNDLNAFIKKIEIDILIEEAKNIINQKYLRDKLDDLNLVCFIANNSKPARKYTEVRRHYRIAGPKEVNIPFECPKELEPIKVELKFGKKVEGLGIKRKEIFIITGRNAQGKTTLLQAIDSGRDDHLIGDGREFIITTKSLSKASTGSMEMSGQDISLFFQKLPPGIKGSPKAVYGTASGSMYMAYQIQRAITNKTKLILIDEDNSAVNLLVSGVLSKWFEGVKSLAEIIMEDREKLGESAFIIVTSSLDLLTALGDRAIYLEDHKAKYLDLDYFREELGRYYLELASKFIKVKNDKRK</sequence>
<dbReference type="KEGG" id="mvu:Metvu_0672"/>
<dbReference type="GeneID" id="8513009"/>
<dbReference type="SUPFAM" id="SSF52540">
    <property type="entry name" value="P-loop containing nucleoside triphosphate hydrolases"/>
    <property type="match status" value="1"/>
</dbReference>
<feature type="domain" description="ATPase of the ABC class C-terminal" evidence="1">
    <location>
        <begin position="169"/>
        <end position="441"/>
    </location>
</feature>
<dbReference type="EMBL" id="CP001787">
    <property type="protein sequence ID" value="ACX72531.1"/>
    <property type="molecule type" value="Genomic_DNA"/>
</dbReference>
<dbReference type="PANTHER" id="PTHR38149:SF1">
    <property type="entry name" value="ATPASE"/>
    <property type="match status" value="1"/>
</dbReference>
<dbReference type="InterPro" id="IPR027417">
    <property type="entry name" value="P-loop_NTPase"/>
</dbReference>
<feature type="domain" description="ATPase of the ABC class N-terminal" evidence="2">
    <location>
        <begin position="15"/>
        <end position="164"/>
    </location>
</feature>
<dbReference type="Proteomes" id="UP000002063">
    <property type="component" value="Chromosome"/>
</dbReference>
<dbReference type="Gene3D" id="3.40.50.300">
    <property type="entry name" value="P-loop containing nucleotide triphosphate hydrolases"/>
    <property type="match status" value="1"/>
</dbReference>
<dbReference type="CDD" id="cd00267">
    <property type="entry name" value="ABC_ATPase"/>
    <property type="match status" value="1"/>
</dbReference>
<dbReference type="PANTHER" id="PTHR38149">
    <property type="entry name" value="ATPASE"/>
    <property type="match status" value="1"/>
</dbReference>
<dbReference type="InterPro" id="IPR046833">
    <property type="entry name" value="ABC_N"/>
</dbReference>
<dbReference type="RefSeq" id="WP_015732752.1">
    <property type="nucleotide sequence ID" value="NC_013407.1"/>
</dbReference>
<keyword evidence="4" id="KW-1185">Reference proteome</keyword>
<dbReference type="InterPro" id="IPR019195">
    <property type="entry name" value="ABC_ATPase_put"/>
</dbReference>
<accession>C9RG29</accession>
<dbReference type="OrthoDB" id="18388at2157"/>
<evidence type="ECO:0000259" key="2">
    <source>
        <dbReference type="Pfam" id="PF20446"/>
    </source>
</evidence>
<dbReference type="eggNOG" id="arCOG01746">
    <property type="taxonomic scope" value="Archaea"/>
</dbReference>
<evidence type="ECO:0000313" key="3">
    <source>
        <dbReference type="EMBL" id="ACX72531.1"/>
    </source>
</evidence>
<dbReference type="HOGENOM" id="CLU_598017_0_0_2"/>
<proteinExistence type="predicted"/>
<organism evidence="3 4">
    <name type="scientific">Methanocaldococcus vulcanius (strain ATCC 700851 / DSM 12094 / M7)</name>
    <name type="common">Methanococcus vulcanius</name>
    <dbReference type="NCBI Taxonomy" id="579137"/>
    <lineage>
        <taxon>Archaea</taxon>
        <taxon>Methanobacteriati</taxon>
        <taxon>Methanobacteriota</taxon>
        <taxon>Methanomada group</taxon>
        <taxon>Methanococci</taxon>
        <taxon>Methanococcales</taxon>
        <taxon>Methanocaldococcaceae</taxon>
        <taxon>Methanocaldococcus</taxon>
    </lineage>
</organism>